<evidence type="ECO:0000256" key="1">
    <source>
        <dbReference type="SAM" id="MobiDB-lite"/>
    </source>
</evidence>
<evidence type="ECO:0000313" key="3">
    <source>
        <dbReference type="EMBL" id="KAH0900332.1"/>
    </source>
</evidence>
<dbReference type="SUPFAM" id="SSF50249">
    <property type="entry name" value="Nucleic acid-binding proteins"/>
    <property type="match status" value="1"/>
</dbReference>
<dbReference type="EMBL" id="JAGKQM010000012">
    <property type="protein sequence ID" value="KAH0900332.1"/>
    <property type="molecule type" value="Genomic_DNA"/>
</dbReference>
<dbReference type="Proteomes" id="UP000824890">
    <property type="component" value="Unassembled WGS sequence"/>
</dbReference>
<proteinExistence type="predicted"/>
<reference evidence="3 4" key="1">
    <citation type="submission" date="2021-05" db="EMBL/GenBank/DDBJ databases">
        <title>Genome Assembly of Synthetic Allotetraploid Brassica napus Reveals Homoeologous Exchanges between Subgenomes.</title>
        <authorList>
            <person name="Davis J.T."/>
        </authorList>
    </citation>
    <scope>NUCLEOTIDE SEQUENCE [LARGE SCALE GENOMIC DNA]</scope>
    <source>
        <strain evidence="4">cv. Da-Ae</strain>
        <tissue evidence="3">Seedling</tissue>
    </source>
</reference>
<organism evidence="3 4">
    <name type="scientific">Brassica napus</name>
    <name type="common">Rape</name>
    <dbReference type="NCBI Taxonomy" id="3708"/>
    <lineage>
        <taxon>Eukaryota</taxon>
        <taxon>Viridiplantae</taxon>
        <taxon>Streptophyta</taxon>
        <taxon>Embryophyta</taxon>
        <taxon>Tracheophyta</taxon>
        <taxon>Spermatophyta</taxon>
        <taxon>Magnoliopsida</taxon>
        <taxon>eudicotyledons</taxon>
        <taxon>Gunneridae</taxon>
        <taxon>Pentapetalae</taxon>
        <taxon>rosids</taxon>
        <taxon>malvids</taxon>
        <taxon>Brassicales</taxon>
        <taxon>Brassicaceae</taxon>
        <taxon>Brassiceae</taxon>
        <taxon>Brassica</taxon>
    </lineage>
</organism>
<dbReference type="Gene3D" id="2.40.50.140">
    <property type="entry name" value="Nucleic acid-binding proteins"/>
    <property type="match status" value="1"/>
</dbReference>
<feature type="region of interest" description="Disordered" evidence="1">
    <location>
        <begin position="274"/>
        <end position="294"/>
    </location>
</feature>
<name>A0ABQ8B6B2_BRANA</name>
<keyword evidence="4" id="KW-1185">Reference proteome</keyword>
<dbReference type="InterPro" id="IPR012340">
    <property type="entry name" value="NA-bd_OB-fold"/>
</dbReference>
<sequence length="316" mass="35375">MSNTILLLLLPTQFSYISPTILNDCDSFEMILADQWGNKIQASCKPKFMSLVMFRPCKLEEKTKKGGNNIACCLWENYAEQLEPFTEDKDQTIVCLIRFAKIKDFRGEVQITNAFHATRLYLNPMIPELTDLTERLSDDHLSVALVDKQDGKKDGKRIKYDWNDAEIKSIAEVNEANQSIVGVKAEELWDGSYEEIEDPEILPEHILSLVGKSFCFGLSISSDNVTNGADTFVVLEVCSGDKVLSIENGSYSFSGMATTSSTMSSGSVLMLDQKSSEDCPTPITKRKVDHSDLTDISSSSKKLCTKMIKQEEEKKE</sequence>
<evidence type="ECO:0000313" key="4">
    <source>
        <dbReference type="Proteomes" id="UP000824890"/>
    </source>
</evidence>
<accession>A0ABQ8B6B2</accession>
<protein>
    <submittedName>
        <fullName evidence="3">Uncharacterized protein</fullName>
    </submittedName>
</protein>
<feature type="chain" id="PRO_5046226155" evidence="2">
    <location>
        <begin position="20"/>
        <end position="316"/>
    </location>
</feature>
<comment type="caution">
    <text evidence="3">The sequence shown here is derived from an EMBL/GenBank/DDBJ whole genome shotgun (WGS) entry which is preliminary data.</text>
</comment>
<evidence type="ECO:0000256" key="2">
    <source>
        <dbReference type="SAM" id="SignalP"/>
    </source>
</evidence>
<dbReference type="CDD" id="cd04481">
    <property type="entry name" value="RPA1_DBD_B_like"/>
    <property type="match status" value="1"/>
</dbReference>
<feature type="signal peptide" evidence="2">
    <location>
        <begin position="1"/>
        <end position="19"/>
    </location>
</feature>
<keyword evidence="2" id="KW-0732">Signal</keyword>
<gene>
    <name evidence="3" type="ORF">HID58_049900</name>
</gene>